<proteinExistence type="predicted"/>
<dbReference type="OrthoDB" id="10626390at2759"/>
<evidence type="ECO:0000313" key="1">
    <source>
        <dbReference type="EMBL" id="RIB10167.1"/>
    </source>
</evidence>
<dbReference type="EMBL" id="QKWP01001284">
    <property type="protein sequence ID" value="RIB10167.1"/>
    <property type="molecule type" value="Genomic_DNA"/>
</dbReference>
<organism evidence="1 2">
    <name type="scientific">Gigaspora rosea</name>
    <dbReference type="NCBI Taxonomy" id="44941"/>
    <lineage>
        <taxon>Eukaryota</taxon>
        <taxon>Fungi</taxon>
        <taxon>Fungi incertae sedis</taxon>
        <taxon>Mucoromycota</taxon>
        <taxon>Glomeromycotina</taxon>
        <taxon>Glomeromycetes</taxon>
        <taxon>Diversisporales</taxon>
        <taxon>Gigasporaceae</taxon>
        <taxon>Gigaspora</taxon>
    </lineage>
</organism>
<accession>A0A397ULZ0</accession>
<dbReference type="AlphaFoldDB" id="A0A397ULZ0"/>
<gene>
    <name evidence="1" type="ORF">C2G38_2206883</name>
</gene>
<reference evidence="1 2" key="1">
    <citation type="submission" date="2018-06" db="EMBL/GenBank/DDBJ databases">
        <title>Comparative genomics reveals the genomic features of Rhizophagus irregularis, R. cerebriforme, R. diaphanum and Gigaspora rosea, and their symbiotic lifestyle signature.</title>
        <authorList>
            <person name="Morin E."/>
            <person name="San Clemente H."/>
            <person name="Chen E.C.H."/>
            <person name="De La Providencia I."/>
            <person name="Hainaut M."/>
            <person name="Kuo A."/>
            <person name="Kohler A."/>
            <person name="Murat C."/>
            <person name="Tang N."/>
            <person name="Roy S."/>
            <person name="Loubradou J."/>
            <person name="Henrissat B."/>
            <person name="Grigoriev I.V."/>
            <person name="Corradi N."/>
            <person name="Roux C."/>
            <person name="Martin F.M."/>
        </authorList>
    </citation>
    <scope>NUCLEOTIDE SEQUENCE [LARGE SCALE GENOMIC DNA]</scope>
    <source>
        <strain evidence="1 2">DAOM 194757</strain>
    </source>
</reference>
<dbReference type="Proteomes" id="UP000266673">
    <property type="component" value="Unassembled WGS sequence"/>
</dbReference>
<name>A0A397ULZ0_9GLOM</name>
<protein>
    <submittedName>
        <fullName evidence="1">Uncharacterized protein</fullName>
    </submittedName>
</protein>
<evidence type="ECO:0000313" key="2">
    <source>
        <dbReference type="Proteomes" id="UP000266673"/>
    </source>
</evidence>
<sequence length="173" mass="20223">MVVTNALANWLRLWNGDVDNRQFIQLGISNNNYYHFSIKWTSNSSIDVHGFSSLVNKTIKLELDEKLIALLEKFKNNEIMPKIKNLLTKKRKERPQGAQHILFSIEVNQLSTKSRSNRYKYCGEQGHNIRSYKNKHNDFELESDSANLELENDNKNLNELESENEENQVPKRA</sequence>
<keyword evidence="2" id="KW-1185">Reference proteome</keyword>
<comment type="caution">
    <text evidence="1">The sequence shown here is derived from an EMBL/GenBank/DDBJ whole genome shotgun (WGS) entry which is preliminary data.</text>
</comment>